<evidence type="ECO:0000256" key="1">
    <source>
        <dbReference type="SAM" id="MobiDB-lite"/>
    </source>
</evidence>
<organism evidence="4 5">
    <name type="scientific">Tetrapyrgos nigripes</name>
    <dbReference type="NCBI Taxonomy" id="182062"/>
    <lineage>
        <taxon>Eukaryota</taxon>
        <taxon>Fungi</taxon>
        <taxon>Dikarya</taxon>
        <taxon>Basidiomycota</taxon>
        <taxon>Agaricomycotina</taxon>
        <taxon>Agaricomycetes</taxon>
        <taxon>Agaricomycetidae</taxon>
        <taxon>Agaricales</taxon>
        <taxon>Marasmiineae</taxon>
        <taxon>Marasmiaceae</taxon>
        <taxon>Tetrapyrgos</taxon>
    </lineage>
</organism>
<accession>A0A8H5BZ75</accession>
<keyword evidence="2" id="KW-1133">Transmembrane helix</keyword>
<dbReference type="CDD" id="cd12087">
    <property type="entry name" value="TM_EGFR-like"/>
    <property type="match status" value="1"/>
</dbReference>
<keyword evidence="2" id="KW-0472">Membrane</keyword>
<feature type="compositionally biased region" description="Low complexity" evidence="1">
    <location>
        <begin position="145"/>
        <end position="172"/>
    </location>
</feature>
<feature type="region of interest" description="Disordered" evidence="1">
    <location>
        <begin position="211"/>
        <end position="242"/>
    </location>
</feature>
<evidence type="ECO:0000256" key="2">
    <source>
        <dbReference type="SAM" id="Phobius"/>
    </source>
</evidence>
<feature type="compositionally biased region" description="Polar residues" evidence="1">
    <location>
        <begin position="173"/>
        <end position="182"/>
    </location>
</feature>
<feature type="compositionally biased region" description="Low complexity" evidence="1">
    <location>
        <begin position="213"/>
        <end position="224"/>
    </location>
</feature>
<feature type="region of interest" description="Disordered" evidence="1">
    <location>
        <begin position="347"/>
        <end position="371"/>
    </location>
</feature>
<keyword evidence="2" id="KW-0812">Transmembrane</keyword>
<comment type="caution">
    <text evidence="4">The sequence shown here is derived from an EMBL/GenBank/DDBJ whole genome shotgun (WGS) entry which is preliminary data.</text>
</comment>
<keyword evidence="3" id="KW-0732">Signal</keyword>
<feature type="region of interest" description="Disordered" evidence="1">
    <location>
        <begin position="132"/>
        <end position="199"/>
    </location>
</feature>
<feature type="chain" id="PRO_5034362134" evidence="3">
    <location>
        <begin position="32"/>
        <end position="371"/>
    </location>
</feature>
<gene>
    <name evidence="4" type="ORF">D9758_017201</name>
</gene>
<protein>
    <submittedName>
        <fullName evidence="4">Uncharacterized protein</fullName>
    </submittedName>
</protein>
<feature type="signal peptide" evidence="3">
    <location>
        <begin position="1"/>
        <end position="31"/>
    </location>
</feature>
<feature type="compositionally biased region" description="Low complexity" evidence="1">
    <location>
        <begin position="232"/>
        <end position="242"/>
    </location>
</feature>
<proteinExistence type="predicted"/>
<dbReference type="EMBL" id="JAACJM010000321">
    <property type="protein sequence ID" value="KAF5331741.1"/>
    <property type="molecule type" value="Genomic_DNA"/>
</dbReference>
<dbReference type="Proteomes" id="UP000559256">
    <property type="component" value="Unassembled WGS sequence"/>
</dbReference>
<reference evidence="4 5" key="1">
    <citation type="journal article" date="2020" name="ISME J.">
        <title>Uncovering the hidden diversity of litter-decomposition mechanisms in mushroom-forming fungi.</title>
        <authorList>
            <person name="Floudas D."/>
            <person name="Bentzer J."/>
            <person name="Ahren D."/>
            <person name="Johansson T."/>
            <person name="Persson P."/>
            <person name="Tunlid A."/>
        </authorList>
    </citation>
    <scope>NUCLEOTIDE SEQUENCE [LARGE SCALE GENOMIC DNA]</scope>
    <source>
        <strain evidence="4 5">CBS 291.85</strain>
    </source>
</reference>
<evidence type="ECO:0000313" key="4">
    <source>
        <dbReference type="EMBL" id="KAF5331741.1"/>
    </source>
</evidence>
<evidence type="ECO:0000256" key="3">
    <source>
        <dbReference type="SAM" id="SignalP"/>
    </source>
</evidence>
<sequence>MVMGYGITVVGPGRHFWLTVILQCFPQVAWALNFSLPNGPTPTITVGEQATATWIVDADSSSEKFGFFLLLNCDTSDDNPDLTGSSLVVPQGRTQGEFSRNVTQAGTCHFAGYQQNSNDTFLVGESDPLLAVSSLPAQSPPPSPAQTSTQAPVQASPTNSSPSTRTTNSISSEFTPSIARQASPTISSHSTPTPEATSSEFTASIASDTLVNSTTSSQPLQATPPSSPSPTPASLIPSSKHHPTPTVIGGTVGGAVFLILVILVLISIRRRRYQHRGSLQPGSTITPFLETSQPLNRAGLGNPPPTFWERVHRKREFRTSEAPIRDITVPEVYVDSGWRMSTAQAHGDNGEAELRSYGVVSVPHPPRYTET</sequence>
<feature type="transmembrane region" description="Helical" evidence="2">
    <location>
        <begin position="247"/>
        <end position="268"/>
    </location>
</feature>
<dbReference type="AlphaFoldDB" id="A0A8H5BZ75"/>
<name>A0A8H5BZ75_9AGAR</name>
<evidence type="ECO:0000313" key="5">
    <source>
        <dbReference type="Proteomes" id="UP000559256"/>
    </source>
</evidence>
<feature type="compositionally biased region" description="Low complexity" evidence="1">
    <location>
        <begin position="183"/>
        <end position="194"/>
    </location>
</feature>
<keyword evidence="5" id="KW-1185">Reference proteome</keyword>